<evidence type="ECO:0000313" key="2">
    <source>
        <dbReference type="Proteomes" id="UP000177622"/>
    </source>
</evidence>
<keyword evidence="2" id="KW-1185">Reference proteome</keyword>
<protein>
    <submittedName>
        <fullName evidence="1">Uncharacterized protein</fullName>
    </submittedName>
</protein>
<sequence>RYSPSTPSSRYPPSSSCWRWRRPWCPPRFYPAGYVPEEDSGERPQHELVCWSRP</sequence>
<feature type="non-terminal residue" evidence="1">
    <location>
        <position position="54"/>
    </location>
</feature>
<comment type="caution">
    <text evidence="1">The sequence shown here is derived from an EMBL/GenBank/DDBJ whole genome shotgun (WGS) entry which is preliminary data.</text>
</comment>
<evidence type="ECO:0000313" key="1">
    <source>
        <dbReference type="EMBL" id="OGE52475.1"/>
    </source>
</evidence>
<reference evidence="1 2" key="1">
    <citation type="journal article" date="2016" name="Sci. Rep.">
        <title>Penicillium arizonense, a new, genome sequenced fungal species, reveals a high chemical diversity in secreted metabolites.</title>
        <authorList>
            <person name="Grijseels S."/>
            <person name="Nielsen J.C."/>
            <person name="Randelovic M."/>
            <person name="Nielsen J."/>
            <person name="Nielsen K.F."/>
            <person name="Workman M."/>
            <person name="Frisvad J.C."/>
        </authorList>
    </citation>
    <scope>NUCLEOTIDE SEQUENCE [LARGE SCALE GENOMIC DNA]</scope>
    <source>
        <strain evidence="1 2">CBS 141311</strain>
    </source>
</reference>
<dbReference type="EMBL" id="LXJU01000010">
    <property type="protein sequence ID" value="OGE52475.1"/>
    <property type="molecule type" value="Genomic_DNA"/>
</dbReference>
<dbReference type="Proteomes" id="UP000177622">
    <property type="component" value="Unassembled WGS sequence"/>
</dbReference>
<dbReference type="AlphaFoldDB" id="A0A1F5LH55"/>
<dbReference type="GeneID" id="34577000"/>
<organism evidence="1 2">
    <name type="scientific">Penicillium arizonense</name>
    <dbReference type="NCBI Taxonomy" id="1835702"/>
    <lineage>
        <taxon>Eukaryota</taxon>
        <taxon>Fungi</taxon>
        <taxon>Dikarya</taxon>
        <taxon>Ascomycota</taxon>
        <taxon>Pezizomycotina</taxon>
        <taxon>Eurotiomycetes</taxon>
        <taxon>Eurotiomycetidae</taxon>
        <taxon>Eurotiales</taxon>
        <taxon>Aspergillaceae</taxon>
        <taxon>Penicillium</taxon>
    </lineage>
</organism>
<feature type="non-terminal residue" evidence="1">
    <location>
        <position position="1"/>
    </location>
</feature>
<name>A0A1F5LH55_PENAI</name>
<accession>A0A1F5LH55</accession>
<dbReference type="RefSeq" id="XP_022487917.1">
    <property type="nucleotide sequence ID" value="XM_022632266.1"/>
</dbReference>
<gene>
    <name evidence="1" type="ORF">PENARI_c010G06057</name>
</gene>
<proteinExistence type="predicted"/>